<dbReference type="SUPFAM" id="SSF55785">
    <property type="entry name" value="PYP-like sensor domain (PAS domain)"/>
    <property type="match status" value="4"/>
</dbReference>
<keyword evidence="7" id="KW-0175">Coiled coil</keyword>
<dbReference type="InterPro" id="IPR001610">
    <property type="entry name" value="PAC"/>
</dbReference>
<feature type="transmembrane region" description="Helical" evidence="8">
    <location>
        <begin position="36"/>
        <end position="57"/>
    </location>
</feature>
<dbReference type="CDD" id="cd01948">
    <property type="entry name" value="EAL"/>
    <property type="match status" value="1"/>
</dbReference>
<dbReference type="AlphaFoldDB" id="A0A1L3GGH4"/>
<dbReference type="STRING" id="29542.A6070_02535"/>
<name>A0A1L3GGH4_SYNAC</name>
<gene>
    <name evidence="13" type="ORF">A7E75_08565</name>
</gene>
<dbReference type="Pfam" id="PF07694">
    <property type="entry name" value="5TM-5TMR_LYT"/>
    <property type="match status" value="1"/>
</dbReference>
<feature type="transmembrane region" description="Helical" evidence="8">
    <location>
        <begin position="69"/>
        <end position="94"/>
    </location>
</feature>
<feature type="domain" description="GGDEF" evidence="12">
    <location>
        <begin position="780"/>
        <end position="912"/>
    </location>
</feature>
<dbReference type="InterPro" id="IPR043128">
    <property type="entry name" value="Rev_trsase/Diguanyl_cyclase"/>
</dbReference>
<evidence type="ECO:0000256" key="1">
    <source>
        <dbReference type="ARBA" id="ARBA00004651"/>
    </source>
</evidence>
<protein>
    <recommendedName>
        <fullName evidence="15">Diguanylate cyclase/phosphodiesterase with PAS/PAC sensor(S)</fullName>
    </recommendedName>
</protein>
<dbReference type="PROSITE" id="PS50112">
    <property type="entry name" value="PAS"/>
    <property type="match status" value="4"/>
</dbReference>
<feature type="transmembrane region" description="Helical" evidence="8">
    <location>
        <begin position="6"/>
        <end position="24"/>
    </location>
</feature>
<dbReference type="Pfam" id="PF00563">
    <property type="entry name" value="EAL"/>
    <property type="match status" value="1"/>
</dbReference>
<reference evidence="13 14" key="1">
    <citation type="journal article" date="2017" name="Genome Announc.">
        <title>Complete Genome Sequences of Two Acetylene-Fermenting Pelobacter acetylenicus Strains.</title>
        <authorList>
            <person name="Sutton J.M."/>
            <person name="Baesman S.M."/>
            <person name="Fierst J.L."/>
            <person name="Poret-Peterson A.T."/>
            <person name="Oremland R.S."/>
            <person name="Dunlap D.S."/>
            <person name="Akob D.M."/>
        </authorList>
    </citation>
    <scope>NUCLEOTIDE SEQUENCE [LARGE SCALE GENOMIC DNA]</scope>
    <source>
        <strain evidence="13 14">DSM 3247</strain>
    </source>
</reference>
<dbReference type="NCBIfam" id="TIGR00229">
    <property type="entry name" value="sensory_box"/>
    <property type="match status" value="4"/>
</dbReference>
<evidence type="ECO:0000313" key="14">
    <source>
        <dbReference type="Proteomes" id="UP000182264"/>
    </source>
</evidence>
<dbReference type="SMART" id="SM00052">
    <property type="entry name" value="EAL"/>
    <property type="match status" value="1"/>
</dbReference>
<dbReference type="Pfam" id="PF13426">
    <property type="entry name" value="PAS_9"/>
    <property type="match status" value="3"/>
</dbReference>
<feature type="coiled-coil region" evidence="7">
    <location>
        <begin position="321"/>
        <end position="369"/>
    </location>
</feature>
<dbReference type="SMART" id="SM00086">
    <property type="entry name" value="PAC"/>
    <property type="match status" value="4"/>
</dbReference>
<dbReference type="PROSITE" id="PS50113">
    <property type="entry name" value="PAC"/>
    <property type="match status" value="4"/>
</dbReference>
<dbReference type="RefSeq" id="WP_072286910.1">
    <property type="nucleotide sequence ID" value="NZ_CP015455.1"/>
</dbReference>
<accession>A0A1L3GGH4</accession>
<feature type="domain" description="PAC" evidence="10">
    <location>
        <begin position="696"/>
        <end position="748"/>
    </location>
</feature>
<feature type="domain" description="PAS" evidence="9">
    <location>
        <begin position="201"/>
        <end position="273"/>
    </location>
</feature>
<dbReference type="GO" id="GO:0071555">
    <property type="term" value="P:cell wall organization"/>
    <property type="evidence" value="ECO:0007669"/>
    <property type="project" value="InterPro"/>
</dbReference>
<evidence type="ECO:0000256" key="5">
    <source>
        <dbReference type="ARBA" id="ARBA00023136"/>
    </source>
</evidence>
<evidence type="ECO:0000259" key="11">
    <source>
        <dbReference type="PROSITE" id="PS50883"/>
    </source>
</evidence>
<sequence length="1185" mass="133350">MENVFLALVKNAALLLAMAFIYDVTTSRCRFKHRLAVQVFVGITLGLLGIVLMSSPWQYVPGIVFDTRSVLLGVSGLFFGMLPTSLAMIITAVFRFAQGGTATQAGVCVILTSGLLGMLWKNRTRHSDTEISWWQLYLFGMVLHIVMLACMLLLPWDTALRVLSRISLPVLLIYPVATAMLGTLMVARQRRDRLSLALQASEERLRMALKASRQGLYDLNVQTGAIIVNADYARMLGYEPETFRETNAAWMARMHSDDRPAVLAAYRDYVAGRIDEFRAEFRQRTRCGTWKWFRSMGKLLETDADGQPLRILGTFSDITERRQADQKTLDAEREKARLLEEAQQARLTLQRLFEEQKAATAEIERTSRLLAGVLSAASEVSIIATDPQGFITVFNRGAEKMLGYAAEEVVGRQTPAQFHLPSELQARYAELNSGDIPAVKTIGEFMAQVTRTDADHREWTYVHKNGQRLSVSLVITAMRAPCGEIVGFLGIAQDITASKMAQSGWRLAQSCIDHAAIGIFRIDEQGRILEVNKQGSKTLGYTPEELEELTIFDIDPTVTPERWVRHREIMLSERSTTIETLHRRKDASVFPVEVTINYFDYDGQTVCYSFVRDISERKRHENELRKLSQAVEQSPTAVVLTDPHGNIEYVNPKFTQTSGYTFEEVRGKNPRLLKSGETSPEEYKKLWETISSGREWHGEFHNRRKDGSFFWEHISISAVRSSAGTISQFLAIKEDITERKRYQDQLQHLATHDDLTGLANRALLQDRLEQSILFARRSKRLVAALLLDLDRFKIINDSLGHSFGDRLLQIVAERLRQSVRDADTVARLGGDEFVILLAEVANEEDVGKVAKKILERLAAPFHIDDREITVTASLGISIYPRDGEDEETLIRNADIAMYRAKEEGNSFCLYAPEMNLVVHEAMEMESDLRRALDRCELLLHYQPKIDLHDGSIIGAEALLRWLHPTRGLIPPDLFIPLAEETGLILPIGEWVLQQICRQIRQWQTRGLSVVPIAANLSARQFRNENLAQTVRQILQKQGVRPQLLELELTESMIMREPQASAETMQQLSDLGVSMALDDFGTGYSSLNYLRRFPVNGLKIDRSFICDVGQDPSASAVVTSIVAIARSLGLQSIAEGVETQQQLEFLRNCGCDCCQGYLFWAPLDVDDFTALLASPTSGTSIVTTSS</sequence>
<dbReference type="Gene3D" id="3.20.20.450">
    <property type="entry name" value="EAL domain"/>
    <property type="match status" value="1"/>
</dbReference>
<dbReference type="CDD" id="cd00130">
    <property type="entry name" value="PAS"/>
    <property type="match status" value="4"/>
</dbReference>
<evidence type="ECO:0000256" key="8">
    <source>
        <dbReference type="SAM" id="Phobius"/>
    </source>
</evidence>
<comment type="subcellular location">
    <subcellularLocation>
        <location evidence="1">Cell membrane</location>
        <topology evidence="1">Multi-pass membrane protein</topology>
    </subcellularLocation>
</comment>
<dbReference type="GO" id="GO:0071111">
    <property type="term" value="F:cyclic-guanylate-specific phosphodiesterase activity"/>
    <property type="evidence" value="ECO:0007669"/>
    <property type="project" value="UniProtKB-EC"/>
</dbReference>
<dbReference type="OrthoDB" id="9777298at2"/>
<proteinExistence type="predicted"/>
<dbReference type="InterPro" id="IPR011620">
    <property type="entry name" value="Sig_transdc_His_kinase_LytS_TM"/>
</dbReference>
<dbReference type="InterPro" id="IPR052155">
    <property type="entry name" value="Biofilm_reg_signaling"/>
</dbReference>
<dbReference type="SUPFAM" id="SSF55073">
    <property type="entry name" value="Nucleotide cyclase"/>
    <property type="match status" value="1"/>
</dbReference>
<feature type="domain" description="EAL" evidence="11">
    <location>
        <begin position="921"/>
        <end position="1175"/>
    </location>
</feature>
<evidence type="ECO:0000256" key="3">
    <source>
        <dbReference type="ARBA" id="ARBA00022692"/>
    </source>
</evidence>
<dbReference type="CDD" id="cd01949">
    <property type="entry name" value="GGDEF"/>
    <property type="match status" value="1"/>
</dbReference>
<dbReference type="InterPro" id="IPR013655">
    <property type="entry name" value="PAS_fold_3"/>
</dbReference>
<dbReference type="GO" id="GO:0071732">
    <property type="term" value="P:cellular response to nitric oxide"/>
    <property type="evidence" value="ECO:0007669"/>
    <property type="project" value="UniProtKB-ARBA"/>
</dbReference>
<dbReference type="GO" id="GO:0005886">
    <property type="term" value="C:plasma membrane"/>
    <property type="evidence" value="ECO:0007669"/>
    <property type="project" value="UniProtKB-SubCell"/>
</dbReference>
<dbReference type="FunFam" id="3.30.70.270:FF:000001">
    <property type="entry name" value="Diguanylate cyclase domain protein"/>
    <property type="match status" value="1"/>
</dbReference>
<evidence type="ECO:0000259" key="10">
    <source>
        <dbReference type="PROSITE" id="PS50113"/>
    </source>
</evidence>
<feature type="domain" description="PAS" evidence="9">
    <location>
        <begin position="366"/>
        <end position="423"/>
    </location>
</feature>
<comment type="catalytic activity">
    <reaction evidence="6">
        <text>3',3'-c-di-GMP + H2O = 5'-phosphoguanylyl(3'-&gt;5')guanosine + H(+)</text>
        <dbReference type="Rhea" id="RHEA:24902"/>
        <dbReference type="ChEBI" id="CHEBI:15377"/>
        <dbReference type="ChEBI" id="CHEBI:15378"/>
        <dbReference type="ChEBI" id="CHEBI:58754"/>
        <dbReference type="ChEBI" id="CHEBI:58805"/>
        <dbReference type="EC" id="3.1.4.52"/>
    </reaction>
    <physiologicalReaction direction="left-to-right" evidence="6">
        <dbReference type="Rhea" id="RHEA:24903"/>
    </physiologicalReaction>
</comment>
<feature type="transmembrane region" description="Helical" evidence="8">
    <location>
        <begin position="166"/>
        <end position="187"/>
    </location>
</feature>
<evidence type="ECO:0000256" key="4">
    <source>
        <dbReference type="ARBA" id="ARBA00022989"/>
    </source>
</evidence>
<dbReference type="PANTHER" id="PTHR44757">
    <property type="entry name" value="DIGUANYLATE CYCLASE DGCP"/>
    <property type="match status" value="1"/>
</dbReference>
<keyword evidence="4 8" id="KW-1133">Transmembrane helix</keyword>
<evidence type="ECO:0000313" key="13">
    <source>
        <dbReference type="EMBL" id="APG25061.1"/>
    </source>
</evidence>
<dbReference type="PROSITE" id="PS50883">
    <property type="entry name" value="EAL"/>
    <property type="match status" value="1"/>
</dbReference>
<feature type="domain" description="PAS" evidence="9">
    <location>
        <begin position="512"/>
        <end position="546"/>
    </location>
</feature>
<evidence type="ECO:0000256" key="6">
    <source>
        <dbReference type="ARBA" id="ARBA00051114"/>
    </source>
</evidence>
<dbReference type="SMART" id="SM00267">
    <property type="entry name" value="GGDEF"/>
    <property type="match status" value="1"/>
</dbReference>
<dbReference type="EMBL" id="CP015518">
    <property type="protein sequence ID" value="APG25061.1"/>
    <property type="molecule type" value="Genomic_DNA"/>
</dbReference>
<feature type="domain" description="PAC" evidence="10">
    <location>
        <begin position="576"/>
        <end position="626"/>
    </location>
</feature>
<evidence type="ECO:0000259" key="9">
    <source>
        <dbReference type="PROSITE" id="PS50112"/>
    </source>
</evidence>
<evidence type="ECO:0000259" key="12">
    <source>
        <dbReference type="PROSITE" id="PS50887"/>
    </source>
</evidence>
<keyword evidence="3 8" id="KW-0812">Transmembrane</keyword>
<dbReference type="InterPro" id="IPR000700">
    <property type="entry name" value="PAS-assoc_C"/>
</dbReference>
<dbReference type="Proteomes" id="UP000182264">
    <property type="component" value="Chromosome"/>
</dbReference>
<feature type="transmembrane region" description="Helical" evidence="8">
    <location>
        <begin position="132"/>
        <end position="154"/>
    </location>
</feature>
<keyword evidence="2" id="KW-1003">Cell membrane</keyword>
<dbReference type="Gene3D" id="3.30.450.20">
    <property type="entry name" value="PAS domain"/>
    <property type="match status" value="4"/>
</dbReference>
<dbReference type="PANTHER" id="PTHR44757:SF2">
    <property type="entry name" value="BIOFILM ARCHITECTURE MAINTENANCE PROTEIN MBAA"/>
    <property type="match status" value="1"/>
</dbReference>
<keyword evidence="5 8" id="KW-0472">Membrane</keyword>
<feature type="domain" description="PAS" evidence="9">
    <location>
        <begin position="623"/>
        <end position="669"/>
    </location>
</feature>
<dbReference type="Gene3D" id="3.30.70.270">
    <property type="match status" value="1"/>
</dbReference>
<evidence type="ECO:0000256" key="7">
    <source>
        <dbReference type="SAM" id="Coils"/>
    </source>
</evidence>
<evidence type="ECO:0008006" key="15">
    <source>
        <dbReference type="Google" id="ProtNLM"/>
    </source>
</evidence>
<feature type="transmembrane region" description="Helical" evidence="8">
    <location>
        <begin position="101"/>
        <end position="120"/>
    </location>
</feature>
<dbReference type="NCBIfam" id="TIGR00254">
    <property type="entry name" value="GGDEF"/>
    <property type="match status" value="1"/>
</dbReference>
<dbReference type="InterPro" id="IPR000014">
    <property type="entry name" value="PAS"/>
</dbReference>
<evidence type="ECO:0000256" key="2">
    <source>
        <dbReference type="ARBA" id="ARBA00022475"/>
    </source>
</evidence>
<feature type="domain" description="PAC" evidence="10">
    <location>
        <begin position="277"/>
        <end position="330"/>
    </location>
</feature>
<dbReference type="Pfam" id="PF00990">
    <property type="entry name" value="GGDEF"/>
    <property type="match status" value="1"/>
</dbReference>
<keyword evidence="14" id="KW-1185">Reference proteome</keyword>
<dbReference type="SUPFAM" id="SSF141868">
    <property type="entry name" value="EAL domain-like"/>
    <property type="match status" value="1"/>
</dbReference>
<dbReference type="GO" id="GO:0000155">
    <property type="term" value="F:phosphorelay sensor kinase activity"/>
    <property type="evidence" value="ECO:0007669"/>
    <property type="project" value="InterPro"/>
</dbReference>
<dbReference type="PROSITE" id="PS50887">
    <property type="entry name" value="GGDEF"/>
    <property type="match status" value="1"/>
</dbReference>
<organism evidence="13 14">
    <name type="scientific">Syntrophotalea acetylenica</name>
    <name type="common">Pelobacter acetylenicus</name>
    <dbReference type="NCBI Taxonomy" id="29542"/>
    <lineage>
        <taxon>Bacteria</taxon>
        <taxon>Pseudomonadati</taxon>
        <taxon>Thermodesulfobacteriota</taxon>
        <taxon>Desulfuromonadia</taxon>
        <taxon>Desulfuromonadales</taxon>
        <taxon>Syntrophotaleaceae</taxon>
        <taxon>Syntrophotalea</taxon>
    </lineage>
</organism>
<feature type="domain" description="PAC" evidence="10">
    <location>
        <begin position="455"/>
        <end position="507"/>
    </location>
</feature>
<dbReference type="InterPro" id="IPR001633">
    <property type="entry name" value="EAL_dom"/>
</dbReference>
<dbReference type="InterPro" id="IPR035919">
    <property type="entry name" value="EAL_sf"/>
</dbReference>
<dbReference type="InterPro" id="IPR000160">
    <property type="entry name" value="GGDEF_dom"/>
</dbReference>
<dbReference type="InterPro" id="IPR035965">
    <property type="entry name" value="PAS-like_dom_sf"/>
</dbReference>
<dbReference type="FunFam" id="3.20.20.450:FF:000001">
    <property type="entry name" value="Cyclic di-GMP phosphodiesterase yahA"/>
    <property type="match status" value="1"/>
</dbReference>
<dbReference type="Pfam" id="PF08447">
    <property type="entry name" value="PAS_3"/>
    <property type="match status" value="1"/>
</dbReference>
<dbReference type="KEGG" id="pace:A6070_02535"/>
<dbReference type="InterPro" id="IPR029787">
    <property type="entry name" value="Nucleotide_cyclase"/>
</dbReference>
<dbReference type="SMART" id="SM00091">
    <property type="entry name" value="PAS"/>
    <property type="match status" value="4"/>
</dbReference>